<dbReference type="Proteomes" id="UP000770661">
    <property type="component" value="Unassembled WGS sequence"/>
</dbReference>
<proteinExistence type="predicted"/>
<dbReference type="InterPro" id="IPR024586">
    <property type="entry name" value="DnaJ-like_C11_C"/>
</dbReference>
<dbReference type="GO" id="GO:0005739">
    <property type="term" value="C:mitochondrion"/>
    <property type="evidence" value="ECO:0007669"/>
    <property type="project" value="GOC"/>
</dbReference>
<dbReference type="CDD" id="cd06257">
    <property type="entry name" value="DnaJ"/>
    <property type="match status" value="1"/>
</dbReference>
<dbReference type="InterPro" id="IPR001623">
    <property type="entry name" value="DnaJ_domain"/>
</dbReference>
<dbReference type="SUPFAM" id="SSF46565">
    <property type="entry name" value="Chaperone J-domain"/>
    <property type="match status" value="1"/>
</dbReference>
<dbReference type="Pfam" id="PF11875">
    <property type="entry name" value="DnaJ-like_C11_C"/>
    <property type="match status" value="2"/>
</dbReference>
<name>A0A8J4YH56_CHIOP</name>
<evidence type="ECO:0000313" key="4">
    <source>
        <dbReference type="Proteomes" id="UP000770661"/>
    </source>
</evidence>
<reference evidence="3" key="1">
    <citation type="submission" date="2020-07" db="EMBL/GenBank/DDBJ databases">
        <title>The High-quality genome of the commercially important snow crab, Chionoecetes opilio.</title>
        <authorList>
            <person name="Jeong J.-H."/>
            <person name="Ryu S."/>
        </authorList>
    </citation>
    <scope>NUCLEOTIDE SEQUENCE</scope>
    <source>
        <strain evidence="3">MADBK_172401_WGS</strain>
        <tissue evidence="3">Digestive gland</tissue>
    </source>
</reference>
<dbReference type="InterPro" id="IPR055225">
    <property type="entry name" value="DNAJC11-like_beta-barrel"/>
</dbReference>
<sequence>MSEEVDAAPEDGDDYYTFLNIPRNVVDQRDCGASVGNTKITDLVFADDAVIFAESLEVLVMALEALHEEAKPLGLEVSWLKTKVQATDDEINNAYRRLSRLYHPDKHLDPDRKVEAELLFSKTKRAYEVLSDGHMRAIYDNLGTAGLETQGWEVVQRTKTPHEIREEYERLAREQEERRLQQRTNPKSTVTMTINATDLFSLYDEESPFLDLRDLFGLPHIEISGMSLSQSIDAPLTTKDTAVLAGNLSSHNGNGSGGINCSIRRITSDRGWGELEVGAGNGLTLATKGFRNFSQGMFGNCSVHSHFTPNGLRIGSVVTMANQLDKQTVGYLTWKAGMQSGMNTMIIRDTPSYHLVFSAYIGIPHTYAALSYTHKMPDHDAKVKLTGKAGTFGAILEYGAEKKISQNSSISASVALGIPTGVHLKIKAGTFGAILEYGAEKKISQNSSISASVALGIPTGVHLKIKLHRASQTYSTVFLLCEEILPAPVIYGTIVPLVSWIALQKLIIQPYLRQQKQSELLKQRESNRTRLLEKRREAVAAVELMRETVRRIVDQEEAKKGLVILMLHRASQTYSTVFLLCEEILPAPVIYGTIVPLVSWIALQKLIIQPYLRQQKQSELLKQRESNRTRLLEKRREAVAAVELMRETVRRIVDQEEAKKGLVILIASYGQLVEEGKDDLAPSPEVVDVTIPLQCLVKDSKLILQEASKCSLPGFYDPCPGEDKSLRVRYLFHAVTHEVTIADLESLRIPRQSHRLET</sequence>
<dbReference type="PANTHER" id="PTHR44157:SF1">
    <property type="entry name" value="DNAJ HOMOLOG SUBFAMILY C MEMBER 11"/>
    <property type="match status" value="1"/>
</dbReference>
<dbReference type="PANTHER" id="PTHR44157">
    <property type="entry name" value="DNAJ HOMOLOG SUBFAMILY C MEMBER 11"/>
    <property type="match status" value="1"/>
</dbReference>
<accession>A0A8J4YH56</accession>
<dbReference type="EMBL" id="JACEEZ010009115">
    <property type="protein sequence ID" value="KAG0722769.1"/>
    <property type="molecule type" value="Genomic_DNA"/>
</dbReference>
<dbReference type="OrthoDB" id="18010at2759"/>
<dbReference type="GO" id="GO:0042407">
    <property type="term" value="P:cristae formation"/>
    <property type="evidence" value="ECO:0007669"/>
    <property type="project" value="TreeGrafter"/>
</dbReference>
<dbReference type="Gene3D" id="1.10.287.110">
    <property type="entry name" value="DnaJ domain"/>
    <property type="match status" value="1"/>
</dbReference>
<evidence type="ECO:0000256" key="1">
    <source>
        <dbReference type="ARBA" id="ARBA00023186"/>
    </source>
</evidence>
<dbReference type="Pfam" id="PF22774">
    <property type="entry name" value="DNAJC11_beta-barrel"/>
    <property type="match status" value="1"/>
</dbReference>
<dbReference type="InterPro" id="IPR052243">
    <property type="entry name" value="Mito_inner_membrane_organizer"/>
</dbReference>
<keyword evidence="1" id="KW-0143">Chaperone</keyword>
<evidence type="ECO:0000259" key="2">
    <source>
        <dbReference type="PROSITE" id="PS50076"/>
    </source>
</evidence>
<dbReference type="AlphaFoldDB" id="A0A8J4YH56"/>
<dbReference type="PROSITE" id="PS50076">
    <property type="entry name" value="DNAJ_2"/>
    <property type="match status" value="1"/>
</dbReference>
<protein>
    <submittedName>
        <fullName evidence="3">DnaJ subfamily C member 11</fullName>
    </submittedName>
</protein>
<dbReference type="SMART" id="SM00271">
    <property type="entry name" value="DnaJ"/>
    <property type="match status" value="1"/>
</dbReference>
<gene>
    <name evidence="3" type="primary">Dnajc11</name>
    <name evidence="3" type="ORF">GWK47_005858</name>
</gene>
<dbReference type="Pfam" id="PF00226">
    <property type="entry name" value="DnaJ"/>
    <property type="match status" value="1"/>
</dbReference>
<dbReference type="PRINTS" id="PR00625">
    <property type="entry name" value="JDOMAIN"/>
</dbReference>
<keyword evidence="4" id="KW-1185">Reference proteome</keyword>
<feature type="domain" description="J" evidence="2">
    <location>
        <begin position="68"/>
        <end position="143"/>
    </location>
</feature>
<comment type="caution">
    <text evidence="3">The sequence shown here is derived from an EMBL/GenBank/DDBJ whole genome shotgun (WGS) entry which is preliminary data.</text>
</comment>
<evidence type="ECO:0000313" key="3">
    <source>
        <dbReference type="EMBL" id="KAG0722769.1"/>
    </source>
</evidence>
<organism evidence="3 4">
    <name type="scientific">Chionoecetes opilio</name>
    <name type="common">Atlantic snow crab</name>
    <name type="synonym">Cancer opilio</name>
    <dbReference type="NCBI Taxonomy" id="41210"/>
    <lineage>
        <taxon>Eukaryota</taxon>
        <taxon>Metazoa</taxon>
        <taxon>Ecdysozoa</taxon>
        <taxon>Arthropoda</taxon>
        <taxon>Crustacea</taxon>
        <taxon>Multicrustacea</taxon>
        <taxon>Malacostraca</taxon>
        <taxon>Eumalacostraca</taxon>
        <taxon>Eucarida</taxon>
        <taxon>Decapoda</taxon>
        <taxon>Pleocyemata</taxon>
        <taxon>Brachyura</taxon>
        <taxon>Eubrachyura</taxon>
        <taxon>Majoidea</taxon>
        <taxon>Majidae</taxon>
        <taxon>Chionoecetes</taxon>
    </lineage>
</organism>
<dbReference type="InterPro" id="IPR036869">
    <property type="entry name" value="J_dom_sf"/>
</dbReference>